<evidence type="ECO:0000313" key="9">
    <source>
        <dbReference type="Proteomes" id="UP000198415"/>
    </source>
</evidence>
<dbReference type="InterPro" id="IPR013324">
    <property type="entry name" value="RNA_pol_sigma_r3/r4-like"/>
</dbReference>
<reference evidence="8 9" key="1">
    <citation type="submission" date="2017-06" db="EMBL/GenBank/DDBJ databases">
        <authorList>
            <person name="Kim H.J."/>
            <person name="Triplett B.A."/>
        </authorList>
    </citation>
    <scope>NUCLEOTIDE SEQUENCE [LARGE SCALE GENOMIC DNA]</scope>
    <source>
        <strain evidence="8 9">DSM 43151</strain>
    </source>
</reference>
<keyword evidence="2" id="KW-0805">Transcription regulation</keyword>
<evidence type="ECO:0000256" key="4">
    <source>
        <dbReference type="ARBA" id="ARBA00023163"/>
    </source>
</evidence>
<keyword evidence="3" id="KW-0731">Sigma factor</keyword>
<keyword evidence="4" id="KW-0804">Transcription</keyword>
<dbReference type="GO" id="GO:0003677">
    <property type="term" value="F:DNA binding"/>
    <property type="evidence" value="ECO:0007669"/>
    <property type="project" value="InterPro"/>
</dbReference>
<evidence type="ECO:0000259" key="6">
    <source>
        <dbReference type="Pfam" id="PF08281"/>
    </source>
</evidence>
<evidence type="ECO:0000256" key="2">
    <source>
        <dbReference type="ARBA" id="ARBA00023015"/>
    </source>
</evidence>
<feature type="domain" description="DUF6596" evidence="7">
    <location>
        <begin position="168"/>
        <end position="255"/>
    </location>
</feature>
<evidence type="ECO:0000256" key="1">
    <source>
        <dbReference type="ARBA" id="ARBA00010641"/>
    </source>
</evidence>
<evidence type="ECO:0000256" key="3">
    <source>
        <dbReference type="ARBA" id="ARBA00023082"/>
    </source>
</evidence>
<comment type="similarity">
    <text evidence="1">Belongs to the sigma-70 factor family. ECF subfamily.</text>
</comment>
<keyword evidence="9" id="KW-1185">Reference proteome</keyword>
<feature type="domain" description="RNA polymerase sigma-70 region 2" evidence="5">
    <location>
        <begin position="6"/>
        <end position="71"/>
    </location>
</feature>
<dbReference type="InterPro" id="IPR013249">
    <property type="entry name" value="RNA_pol_sigma70_r4_t2"/>
</dbReference>
<dbReference type="RefSeq" id="WP_089292695.1">
    <property type="nucleotide sequence ID" value="NZ_BOMU01000039.1"/>
</dbReference>
<dbReference type="PANTHER" id="PTHR47756">
    <property type="entry name" value="BLL6612 PROTEIN-RELATED"/>
    <property type="match status" value="1"/>
</dbReference>
<dbReference type="GO" id="GO:0016987">
    <property type="term" value="F:sigma factor activity"/>
    <property type="evidence" value="ECO:0007669"/>
    <property type="project" value="UniProtKB-KW"/>
</dbReference>
<dbReference type="GO" id="GO:0006352">
    <property type="term" value="P:DNA-templated transcription initiation"/>
    <property type="evidence" value="ECO:0007669"/>
    <property type="project" value="InterPro"/>
</dbReference>
<dbReference type="InterPro" id="IPR046531">
    <property type="entry name" value="DUF6596"/>
</dbReference>
<dbReference type="SUPFAM" id="SSF88659">
    <property type="entry name" value="Sigma3 and sigma4 domains of RNA polymerase sigma factors"/>
    <property type="match status" value="1"/>
</dbReference>
<dbReference type="Proteomes" id="UP000198415">
    <property type="component" value="Unassembled WGS sequence"/>
</dbReference>
<dbReference type="Pfam" id="PF04542">
    <property type="entry name" value="Sigma70_r2"/>
    <property type="match status" value="1"/>
</dbReference>
<feature type="domain" description="RNA polymerase sigma factor 70 region 4 type 2" evidence="6">
    <location>
        <begin position="99"/>
        <end position="150"/>
    </location>
</feature>
<evidence type="ECO:0000259" key="5">
    <source>
        <dbReference type="Pfam" id="PF04542"/>
    </source>
</evidence>
<dbReference type="InterPro" id="IPR007627">
    <property type="entry name" value="RNA_pol_sigma70_r2"/>
</dbReference>
<proteinExistence type="inferred from homology"/>
<dbReference type="AlphaFoldDB" id="A0A238X366"/>
<dbReference type="SUPFAM" id="SSF88946">
    <property type="entry name" value="Sigma2 domain of RNA polymerase sigma factors"/>
    <property type="match status" value="1"/>
</dbReference>
<gene>
    <name evidence="8" type="ORF">SAMN06264365_10323</name>
</gene>
<accession>A0A238X366</accession>
<dbReference type="EMBL" id="FZNR01000003">
    <property type="protein sequence ID" value="SNR53357.1"/>
    <property type="molecule type" value="Genomic_DNA"/>
</dbReference>
<organism evidence="8 9">
    <name type="scientific">Actinoplanes regularis</name>
    <dbReference type="NCBI Taxonomy" id="52697"/>
    <lineage>
        <taxon>Bacteria</taxon>
        <taxon>Bacillati</taxon>
        <taxon>Actinomycetota</taxon>
        <taxon>Actinomycetes</taxon>
        <taxon>Micromonosporales</taxon>
        <taxon>Micromonosporaceae</taxon>
        <taxon>Actinoplanes</taxon>
    </lineage>
</organism>
<dbReference type="InterPro" id="IPR013325">
    <property type="entry name" value="RNA_pol_sigma_r2"/>
</dbReference>
<dbReference type="Pfam" id="PF08281">
    <property type="entry name" value="Sigma70_r4_2"/>
    <property type="match status" value="1"/>
</dbReference>
<sequence length="384" mass="41315">MNEPIFREAYGRIVATLIRLTGDWSLAEDCAMDAVEAALERWPRDGTPANPGGWLMTAARNRAIDQLRRAALADRKLRDLSLLQDLEPAPAGDDRLRLIFTCCHPALAMESRVALTLRTVIGVSTAEIARLFLVGESAMTRRLSRAKAKISQARIPYRVPSGPALAERLPSVLAVLYLLFTRGYDGEPELAEEAIRLARLLPPEPEVNALVALCLLQHSRRATRQDEAGDLVTLEHQDRSGWDHAAIAEAVGLLAGTPVTGPYAIQAHIAACHATAPDFASTDWPTLAAWYDQLARVHPSPVVEVNRAVAHGYAYGPAAGLELLAAVQDAVAGYAPALAARAELTERAGDPAAAAGLFRQAAEVATSDAERRALLKRSGAMHMS</sequence>
<dbReference type="OrthoDB" id="3206561at2"/>
<evidence type="ECO:0000259" key="7">
    <source>
        <dbReference type="Pfam" id="PF20239"/>
    </source>
</evidence>
<evidence type="ECO:0000313" key="8">
    <source>
        <dbReference type="EMBL" id="SNR53357.1"/>
    </source>
</evidence>
<dbReference type="PANTHER" id="PTHR47756:SF2">
    <property type="entry name" value="BLL6612 PROTEIN"/>
    <property type="match status" value="1"/>
</dbReference>
<dbReference type="Gene3D" id="1.10.1740.10">
    <property type="match status" value="1"/>
</dbReference>
<protein>
    <submittedName>
        <fullName evidence="8">RNA polymerase sigma-70 factor, ECF subfamily</fullName>
    </submittedName>
</protein>
<name>A0A238X366_9ACTN</name>
<dbReference type="Pfam" id="PF20239">
    <property type="entry name" value="DUF6596"/>
    <property type="match status" value="1"/>
</dbReference>